<sequence length="540" mass="58045">MATGSSYPSISANLDLRGEQYQSNKAGWTPILDKFEDALKQVSTEGNDASLLRHQRRGQLLPRDRISLLLDQDSPFLEVCAFAGYENSESTPGANIIAGIGNVCGKPCFLLSHVPTSQGGAWNSMTVLKVNRCLEIATQNDLPLISLVQSAGVFLPQQRTVFHKGGQLFYDLAQRSAAGKPSCAIVFGSSTAGGAYHPALSDYTIFVENQGQAFLGGPPLVKMATGEVIEAEELGGAKVHATMTGLADQIATDEFDAIQKSREWVASLQMRTQPTLGLIEPAAPRYPVEDLLSLVNPDIRKPFDMSEVLLRLVDDSRLSTFKPKYGTNIITAWAHIMGHPVGIVANQISVINPTEAAKAAAFIRICNQQNTPIVFLHNVTGFMVGAKAEHAGIIKMGAQLVSAVSCSKVPHISIILGASYGAGNYAMCGRPYKPRFLFTWPTGKCSVMGADQLAGVMETVQLKSAQSKGNVLSPEKLQKQIQTFRDTAQKDAESYSTSSSLIDDGIIDPRDTRDVLGICLEVVSLQGVHGAESHMGLARI</sequence>
<dbReference type="Pfam" id="PF01039">
    <property type="entry name" value="Carboxyl_trans"/>
    <property type="match status" value="1"/>
</dbReference>
<dbReference type="InterPro" id="IPR034733">
    <property type="entry name" value="AcCoA_carboxyl_beta"/>
</dbReference>
<evidence type="ECO:0000259" key="6">
    <source>
        <dbReference type="PROSITE" id="PS50980"/>
    </source>
</evidence>
<evidence type="ECO:0000313" key="9">
    <source>
        <dbReference type="Proteomes" id="UP001147747"/>
    </source>
</evidence>
<feature type="domain" description="CoA carboxyltransferase N-terminal" evidence="6">
    <location>
        <begin position="24"/>
        <end position="280"/>
    </location>
</feature>
<feature type="domain" description="CoA carboxyltransferase C-terminal" evidence="7">
    <location>
        <begin position="283"/>
        <end position="540"/>
    </location>
</feature>
<dbReference type="PROSITE" id="PS50989">
    <property type="entry name" value="COA_CT_CTER"/>
    <property type="match status" value="1"/>
</dbReference>
<protein>
    <recommendedName>
        <fullName evidence="2">methylcrotonoyl-CoA carboxylase</fullName>
        <ecNumber evidence="2">6.4.1.4</ecNumber>
    </recommendedName>
    <alternativeName>
        <fullName evidence="4">3-methylcrotonyl-CoA carboxylase 2</fullName>
    </alternativeName>
    <alternativeName>
        <fullName evidence="3">3-methylcrotonyl-CoA:carbon dioxide ligase subunit beta</fullName>
    </alternativeName>
</protein>
<comment type="pathway">
    <text evidence="1">Amino-acid degradation; L-leucine degradation; (S)-3-hydroxy-3-methylglutaryl-CoA from 3-isovaleryl-CoA: step 2/3.</text>
</comment>
<dbReference type="AlphaFoldDB" id="A0A9W9VMQ2"/>
<dbReference type="GO" id="GO:0004485">
    <property type="term" value="F:methylcrotonoyl-CoA carboxylase activity"/>
    <property type="evidence" value="ECO:0007669"/>
    <property type="project" value="UniProtKB-EC"/>
</dbReference>
<evidence type="ECO:0000256" key="1">
    <source>
        <dbReference type="ARBA" id="ARBA00025711"/>
    </source>
</evidence>
<dbReference type="PANTHER" id="PTHR22855">
    <property type="entry name" value="ACETYL, PROPIONYL, PYRUVATE, AND GLUTACONYL CARBOXYLASE-RELATED"/>
    <property type="match status" value="1"/>
</dbReference>
<evidence type="ECO:0000256" key="3">
    <source>
        <dbReference type="ARBA" id="ARBA00031237"/>
    </source>
</evidence>
<evidence type="ECO:0000313" key="8">
    <source>
        <dbReference type="EMBL" id="KAJ5385961.1"/>
    </source>
</evidence>
<dbReference type="EMBL" id="JAPZBU010000009">
    <property type="protein sequence ID" value="KAJ5385961.1"/>
    <property type="molecule type" value="Genomic_DNA"/>
</dbReference>
<accession>A0A9W9VMQ2</accession>
<dbReference type="InterPro" id="IPR029045">
    <property type="entry name" value="ClpP/crotonase-like_dom_sf"/>
</dbReference>
<dbReference type="InterPro" id="IPR045190">
    <property type="entry name" value="MCCB/AccD1-like"/>
</dbReference>
<name>A0A9W9VMQ2_9EURO</name>
<dbReference type="EC" id="6.4.1.4" evidence="2"/>
<dbReference type="PROSITE" id="PS50980">
    <property type="entry name" value="COA_CT_NTER"/>
    <property type="match status" value="1"/>
</dbReference>
<proteinExistence type="predicted"/>
<reference evidence="8" key="1">
    <citation type="submission" date="2022-12" db="EMBL/GenBank/DDBJ databases">
        <authorList>
            <person name="Petersen C."/>
        </authorList>
    </citation>
    <scope>NUCLEOTIDE SEQUENCE</scope>
    <source>
        <strain evidence="8">IBT 29677</strain>
    </source>
</reference>
<reference evidence="8" key="2">
    <citation type="journal article" date="2023" name="IMA Fungus">
        <title>Comparative genomic study of the Penicillium genus elucidates a diverse pangenome and 15 lateral gene transfer events.</title>
        <authorList>
            <person name="Petersen C."/>
            <person name="Sorensen T."/>
            <person name="Nielsen M.R."/>
            <person name="Sondergaard T.E."/>
            <person name="Sorensen J.L."/>
            <person name="Fitzpatrick D.A."/>
            <person name="Frisvad J.C."/>
            <person name="Nielsen K.L."/>
        </authorList>
    </citation>
    <scope>NUCLEOTIDE SEQUENCE</scope>
    <source>
        <strain evidence="8">IBT 29677</strain>
    </source>
</reference>
<evidence type="ECO:0000256" key="4">
    <source>
        <dbReference type="ARBA" id="ARBA00031404"/>
    </source>
</evidence>
<evidence type="ECO:0000256" key="2">
    <source>
        <dbReference type="ARBA" id="ARBA00026116"/>
    </source>
</evidence>
<dbReference type="InterPro" id="IPR011763">
    <property type="entry name" value="COA_CT_C"/>
</dbReference>
<evidence type="ECO:0000256" key="5">
    <source>
        <dbReference type="ARBA" id="ARBA00052347"/>
    </source>
</evidence>
<comment type="caution">
    <text evidence="8">The sequence shown here is derived from an EMBL/GenBank/DDBJ whole genome shotgun (WGS) entry which is preliminary data.</text>
</comment>
<dbReference type="SUPFAM" id="SSF52096">
    <property type="entry name" value="ClpP/crotonase"/>
    <property type="match status" value="2"/>
</dbReference>
<dbReference type="PANTHER" id="PTHR22855:SF46">
    <property type="entry name" value="METHYLCROTONOYL-COA CARBOXYLASE"/>
    <property type="match status" value="1"/>
</dbReference>
<dbReference type="GeneID" id="81372119"/>
<dbReference type="InterPro" id="IPR011762">
    <property type="entry name" value="COA_CT_N"/>
</dbReference>
<dbReference type="OrthoDB" id="439921at2759"/>
<dbReference type="Gene3D" id="3.90.226.10">
    <property type="entry name" value="2-enoyl-CoA Hydratase, Chain A, domain 1"/>
    <property type="match status" value="2"/>
</dbReference>
<comment type="catalytic activity">
    <reaction evidence="5">
        <text>3-methylbut-2-enoyl-CoA + hydrogencarbonate + ATP = 3-methyl-(2E)-glutaconyl-CoA + ADP + phosphate + H(+)</text>
        <dbReference type="Rhea" id="RHEA:13589"/>
        <dbReference type="ChEBI" id="CHEBI:15378"/>
        <dbReference type="ChEBI" id="CHEBI:17544"/>
        <dbReference type="ChEBI" id="CHEBI:30616"/>
        <dbReference type="ChEBI" id="CHEBI:43474"/>
        <dbReference type="ChEBI" id="CHEBI:57344"/>
        <dbReference type="ChEBI" id="CHEBI:57346"/>
        <dbReference type="ChEBI" id="CHEBI:456216"/>
        <dbReference type="EC" id="6.4.1.4"/>
    </reaction>
</comment>
<gene>
    <name evidence="8" type="ORF">N7509_008502</name>
</gene>
<evidence type="ECO:0000259" key="7">
    <source>
        <dbReference type="PROSITE" id="PS50989"/>
    </source>
</evidence>
<keyword evidence="9" id="KW-1185">Reference proteome</keyword>
<dbReference type="Proteomes" id="UP001147747">
    <property type="component" value="Unassembled WGS sequence"/>
</dbReference>
<organism evidence="8 9">
    <name type="scientific">Penicillium cosmopolitanum</name>
    <dbReference type="NCBI Taxonomy" id="1131564"/>
    <lineage>
        <taxon>Eukaryota</taxon>
        <taxon>Fungi</taxon>
        <taxon>Dikarya</taxon>
        <taxon>Ascomycota</taxon>
        <taxon>Pezizomycotina</taxon>
        <taxon>Eurotiomycetes</taxon>
        <taxon>Eurotiomycetidae</taxon>
        <taxon>Eurotiales</taxon>
        <taxon>Aspergillaceae</taxon>
        <taxon>Penicillium</taxon>
    </lineage>
</organism>
<dbReference type="FunFam" id="3.90.226.10:FF:000021">
    <property type="entry name" value="Acetyl-CoA carboxylase carboxyltransferase subunit"/>
    <property type="match status" value="1"/>
</dbReference>
<dbReference type="RefSeq" id="XP_056483759.1">
    <property type="nucleotide sequence ID" value="XM_056633139.1"/>
</dbReference>